<dbReference type="EMBL" id="CADCXU010028065">
    <property type="protein sequence ID" value="CAB0014556.1"/>
    <property type="molecule type" value="Genomic_DNA"/>
</dbReference>
<sequence>MLGPRRISVRAVSRCAMFPNTAKVQTPASKLVSVFTTQVITASLKFKKQLNKRFALVDFQEIFSMTVDENIRHSVQQGLTQFLANMSYWYHWIVFFRGNLMYLPLLCANREKSAKQYQ</sequence>
<evidence type="ECO:0000313" key="1">
    <source>
        <dbReference type="EMBL" id="CAB0014556.1"/>
    </source>
</evidence>
<reference evidence="1 2" key="1">
    <citation type="submission" date="2020-02" db="EMBL/GenBank/DDBJ databases">
        <authorList>
            <person name="Ferguson B K."/>
        </authorList>
    </citation>
    <scope>NUCLEOTIDE SEQUENCE [LARGE SCALE GENOMIC DNA]</scope>
</reference>
<evidence type="ECO:0000313" key="2">
    <source>
        <dbReference type="Proteomes" id="UP000479000"/>
    </source>
</evidence>
<protein>
    <submittedName>
        <fullName evidence="1">Uncharacterized protein</fullName>
    </submittedName>
</protein>
<feature type="non-terminal residue" evidence="1">
    <location>
        <position position="118"/>
    </location>
</feature>
<organism evidence="1 2">
    <name type="scientific">Nesidiocoris tenuis</name>
    <dbReference type="NCBI Taxonomy" id="355587"/>
    <lineage>
        <taxon>Eukaryota</taxon>
        <taxon>Metazoa</taxon>
        <taxon>Ecdysozoa</taxon>
        <taxon>Arthropoda</taxon>
        <taxon>Hexapoda</taxon>
        <taxon>Insecta</taxon>
        <taxon>Pterygota</taxon>
        <taxon>Neoptera</taxon>
        <taxon>Paraneoptera</taxon>
        <taxon>Hemiptera</taxon>
        <taxon>Heteroptera</taxon>
        <taxon>Panheteroptera</taxon>
        <taxon>Cimicomorpha</taxon>
        <taxon>Miridae</taxon>
        <taxon>Dicyphina</taxon>
        <taxon>Nesidiocoris</taxon>
    </lineage>
</organism>
<proteinExistence type="predicted"/>
<accession>A0A6H5HF72</accession>
<gene>
    <name evidence="1" type="ORF">NTEN_LOCUS18982</name>
</gene>
<name>A0A6H5HF72_9HEMI</name>
<dbReference type="AlphaFoldDB" id="A0A6H5HF72"/>
<dbReference type="Proteomes" id="UP000479000">
    <property type="component" value="Unassembled WGS sequence"/>
</dbReference>
<keyword evidence="2" id="KW-1185">Reference proteome</keyword>